<accession>A0ABV6DHZ3</accession>
<sequence length="112" mass="12812">MNEQIIPKEQSIFSRVGYIHYPTKDFDRSVAWYTDILGFRLRTILDQGVSRSPEEREAIFNFGDPASPHNVAFLLIERGVEVGDIIGNHEAKSFLFKDPDGNVLEAAWSIWD</sequence>
<proteinExistence type="predicted"/>
<evidence type="ECO:0000259" key="1">
    <source>
        <dbReference type="Pfam" id="PF00903"/>
    </source>
</evidence>
<name>A0ABV6DHZ3_9BACL</name>
<dbReference type="CDD" id="cd06587">
    <property type="entry name" value="VOC"/>
    <property type="match status" value="1"/>
</dbReference>
<reference evidence="2 3" key="1">
    <citation type="submission" date="2024-09" db="EMBL/GenBank/DDBJ databases">
        <authorList>
            <person name="Sun Q."/>
            <person name="Mori K."/>
        </authorList>
    </citation>
    <scope>NUCLEOTIDE SEQUENCE [LARGE SCALE GENOMIC DNA]</scope>
    <source>
        <strain evidence="2 3">CCM 7759</strain>
    </source>
</reference>
<dbReference type="Proteomes" id="UP001589776">
    <property type="component" value="Unassembled WGS sequence"/>
</dbReference>
<evidence type="ECO:0000313" key="3">
    <source>
        <dbReference type="Proteomes" id="UP001589776"/>
    </source>
</evidence>
<feature type="domain" description="Glyoxalase/fosfomycin resistance/dioxygenase" evidence="1">
    <location>
        <begin position="16"/>
        <end position="53"/>
    </location>
</feature>
<dbReference type="InterPro" id="IPR004360">
    <property type="entry name" value="Glyas_Fos-R_dOase_dom"/>
</dbReference>
<protein>
    <submittedName>
        <fullName evidence="2">VOC family protein</fullName>
    </submittedName>
</protein>
<dbReference type="Gene3D" id="3.10.180.10">
    <property type="entry name" value="2,3-Dihydroxybiphenyl 1,2-Dioxygenase, domain 1"/>
    <property type="match status" value="1"/>
</dbReference>
<evidence type="ECO:0000313" key="2">
    <source>
        <dbReference type="EMBL" id="MFC0212269.1"/>
    </source>
</evidence>
<dbReference type="RefSeq" id="WP_377469394.1">
    <property type="nucleotide sequence ID" value="NZ_JBHLWN010000027.1"/>
</dbReference>
<dbReference type="SUPFAM" id="SSF54593">
    <property type="entry name" value="Glyoxalase/Bleomycin resistance protein/Dihydroxybiphenyl dioxygenase"/>
    <property type="match status" value="1"/>
</dbReference>
<dbReference type="InterPro" id="IPR029068">
    <property type="entry name" value="Glyas_Bleomycin-R_OHBP_Dase"/>
</dbReference>
<comment type="caution">
    <text evidence="2">The sequence shown here is derived from an EMBL/GenBank/DDBJ whole genome shotgun (WGS) entry which is preliminary data.</text>
</comment>
<dbReference type="EMBL" id="JBHLWN010000027">
    <property type="protein sequence ID" value="MFC0212269.1"/>
    <property type="molecule type" value="Genomic_DNA"/>
</dbReference>
<gene>
    <name evidence="2" type="ORF">ACFFK0_07315</name>
</gene>
<dbReference type="Pfam" id="PF00903">
    <property type="entry name" value="Glyoxalase"/>
    <property type="match status" value="1"/>
</dbReference>
<keyword evidence="3" id="KW-1185">Reference proteome</keyword>
<organism evidence="2 3">
    <name type="scientific">Paenibacillus chartarius</name>
    <dbReference type="NCBI Taxonomy" id="747481"/>
    <lineage>
        <taxon>Bacteria</taxon>
        <taxon>Bacillati</taxon>
        <taxon>Bacillota</taxon>
        <taxon>Bacilli</taxon>
        <taxon>Bacillales</taxon>
        <taxon>Paenibacillaceae</taxon>
        <taxon>Paenibacillus</taxon>
    </lineage>
</organism>